<dbReference type="GO" id="GO:0016814">
    <property type="term" value="F:hydrolase activity, acting on carbon-nitrogen (but not peptide) bonds, in cyclic amidines"/>
    <property type="evidence" value="ECO:0007669"/>
    <property type="project" value="UniProtKB-ARBA"/>
</dbReference>
<dbReference type="InterPro" id="IPR016193">
    <property type="entry name" value="Cytidine_deaminase-like"/>
</dbReference>
<dbReference type="InterPro" id="IPR050188">
    <property type="entry name" value="RluA_PseudoU_synthase"/>
</dbReference>
<evidence type="ECO:0000256" key="6">
    <source>
        <dbReference type="SAM" id="MobiDB-lite"/>
    </source>
</evidence>
<dbReference type="NCBIfam" id="TIGR00005">
    <property type="entry name" value="rluA_subfam"/>
    <property type="match status" value="1"/>
</dbReference>
<reference evidence="8" key="2">
    <citation type="submission" date="2014-06" db="EMBL/GenBank/DDBJ databases">
        <title>The complete genome of Blastobotrys (Arxula) adeninivorans LS3 - a yeast of biotechnological interest.</title>
        <authorList>
            <person name="Kunze G."/>
            <person name="Gaillardin C."/>
            <person name="Czernicka M."/>
            <person name="Durrens P."/>
            <person name="Martin T."/>
            <person name="Boer E."/>
            <person name="Gabaldon T."/>
            <person name="Cruz J."/>
            <person name="Talla E."/>
            <person name="Marck C."/>
            <person name="Goffeau A."/>
            <person name="Barbe V."/>
            <person name="Baret P."/>
            <person name="Baronian K."/>
            <person name="Beier S."/>
            <person name="Bleykasten C."/>
            <person name="Bode R."/>
            <person name="Casaregola S."/>
            <person name="Despons L."/>
            <person name="Fairhead C."/>
            <person name="Giersberg M."/>
            <person name="Gierski P."/>
            <person name="Hahnel U."/>
            <person name="Hartmann A."/>
            <person name="Jankowska D."/>
            <person name="Jubin C."/>
            <person name="Jung P."/>
            <person name="Lafontaine I."/>
            <person name="Leh-Louis V."/>
            <person name="Lemaire M."/>
            <person name="Marcet-Houben M."/>
            <person name="Mascher M."/>
            <person name="Morel G."/>
            <person name="Richard G.-F."/>
            <person name="Riechen J."/>
            <person name="Sacerdot C."/>
            <person name="Sarkar A."/>
            <person name="Savel G."/>
            <person name="Schacherer J."/>
            <person name="Sherman D."/>
            <person name="Straub M.-L."/>
            <person name="Stein N."/>
            <person name="Thierry A."/>
            <person name="Trautwein-Schult A."/>
            <person name="Westhof E."/>
            <person name="Worch S."/>
            <person name="Dujon B."/>
            <person name="Souciet J.-L."/>
            <person name="Wincker P."/>
            <person name="Scholz U."/>
            <person name="Neuveglise N."/>
        </authorList>
    </citation>
    <scope>NUCLEOTIDE SEQUENCE</scope>
    <source>
        <strain evidence="8">LS3</strain>
    </source>
</reference>
<dbReference type="PANTHER" id="PTHR21600:SF40">
    <property type="entry name" value="PSEUDOURIDYLATE SYNTHASE RPUSD2"/>
    <property type="match status" value="1"/>
</dbReference>
<dbReference type="PANTHER" id="PTHR21600">
    <property type="entry name" value="MITOCHONDRIAL RNA PSEUDOURIDINE SYNTHASE"/>
    <property type="match status" value="1"/>
</dbReference>
<organism evidence="8">
    <name type="scientific">Blastobotrys adeninivorans</name>
    <name type="common">Yeast</name>
    <name type="synonym">Arxula adeninivorans</name>
    <dbReference type="NCBI Taxonomy" id="409370"/>
    <lineage>
        <taxon>Eukaryota</taxon>
        <taxon>Fungi</taxon>
        <taxon>Dikarya</taxon>
        <taxon>Ascomycota</taxon>
        <taxon>Saccharomycotina</taxon>
        <taxon>Dipodascomycetes</taxon>
        <taxon>Dipodascales</taxon>
        <taxon>Trichomonascaceae</taxon>
        <taxon>Blastobotrys</taxon>
    </lineage>
</organism>
<dbReference type="FunFam" id="3.30.2350.10:FF:000017">
    <property type="entry name" value="Pseudouridine synthase"/>
    <property type="match status" value="1"/>
</dbReference>
<dbReference type="PhylomeDB" id="A0A060SZ03"/>
<dbReference type="GO" id="GO:0031119">
    <property type="term" value="P:tRNA pseudouridine synthesis"/>
    <property type="evidence" value="ECO:0007669"/>
    <property type="project" value="UniProtKB-ARBA"/>
</dbReference>
<dbReference type="CDD" id="cd02557">
    <property type="entry name" value="PseudoU_synth_ScRIB2"/>
    <property type="match status" value="1"/>
</dbReference>
<protein>
    <recommendedName>
        <fullName evidence="3">tRNA pseudouridine(32) synthase</fullName>
        <ecNumber evidence="3">5.4.99.28</ecNumber>
    </recommendedName>
</protein>
<dbReference type="GO" id="GO:0003723">
    <property type="term" value="F:RNA binding"/>
    <property type="evidence" value="ECO:0007669"/>
    <property type="project" value="UniProtKB-KW"/>
</dbReference>
<dbReference type="GO" id="GO:0019239">
    <property type="term" value="F:deaminase activity"/>
    <property type="evidence" value="ECO:0007669"/>
    <property type="project" value="UniProtKB-ARBA"/>
</dbReference>
<gene>
    <name evidence="8" type="ORF">GNLVRS02_ARAD1A15862g</name>
</gene>
<sequence length="582" mass="64881">MSESSSRASSPASNFSSASEASARHKINVLRDEGGFRLKKQVIEARGPSRAATTRGEGIKGSEGGPAELSIEDEVAQGAKYVISDGLRRVPPYYFTYLTYCKLRWRDRLLIDIFTSEFRDRDEAYYRRAIENGQVYINGKAATIDTVVRNGDLISHRTHKHEPPVTARPVRIVHEDDELVVIDKPGGMPVHPTGRYRFNTAVMVLQHEQGKVVHPCNRLDRLTSGLMFLAKTSKGADSFSKLLREREVRKEYVAKVVGEFPLGEVLCDKPLITTHPKVALNRVDPEGKEARTVFHRISFDGKFSIVRCRPLTGRTHQIRVHLQYLGYPIANDPIYSSPTIWGPELGKGGAGDSDEIAGRLDRVGKDKAAETFVNHNGEGERLAGKKCEVCQTDLYTDPGPGDLDLWLHALKYSAADGSWSYETPMPEWALEPHYPFMRMALEEAKKSPADDSQFCVGAVLVKDGKVIETGYTRELPGNTHAEQCALEKYRQKHQEDVPLGTAVYTSMEPCSFRLSGNLPCADRIVQAKNVTSVFVGVLEPSTFVTENNGRAKLEQQGIEYIHVPGFEEESLAIAKQRHKDNN</sequence>
<dbReference type="GO" id="GO:0160151">
    <property type="term" value="F:tRNA pseudouridine(32) synthase activity"/>
    <property type="evidence" value="ECO:0007669"/>
    <property type="project" value="UniProtKB-EC"/>
</dbReference>
<proteinExistence type="predicted"/>
<dbReference type="SUPFAM" id="SSF53927">
    <property type="entry name" value="Cytidine deaminase-like"/>
    <property type="match status" value="1"/>
</dbReference>
<dbReference type="EC" id="5.4.99.28" evidence="3"/>
<feature type="region of interest" description="Disordered" evidence="6">
    <location>
        <begin position="47"/>
        <end position="69"/>
    </location>
</feature>
<dbReference type="AlphaFoldDB" id="A0A060SZ03"/>
<feature type="active site" evidence="4">
    <location>
        <position position="220"/>
    </location>
</feature>
<dbReference type="PROSITE" id="PS51747">
    <property type="entry name" value="CYT_DCMP_DEAMINASES_2"/>
    <property type="match status" value="1"/>
</dbReference>
<dbReference type="Gene3D" id="3.30.2350.10">
    <property type="entry name" value="Pseudouridine synthase"/>
    <property type="match status" value="1"/>
</dbReference>
<dbReference type="Pfam" id="PF00849">
    <property type="entry name" value="PseudoU_synth_2"/>
    <property type="match status" value="1"/>
</dbReference>
<evidence type="ECO:0000256" key="1">
    <source>
        <dbReference type="ARBA" id="ARBA00023235"/>
    </source>
</evidence>
<evidence type="ECO:0000256" key="2">
    <source>
        <dbReference type="ARBA" id="ARBA00036184"/>
    </source>
</evidence>
<comment type="catalytic activity">
    <reaction evidence="2">
        <text>uridine(32) in tRNA = pseudouridine(32) in tRNA</text>
        <dbReference type="Rhea" id="RHEA:42544"/>
        <dbReference type="Rhea" id="RHEA-COMP:10107"/>
        <dbReference type="Rhea" id="RHEA-COMP:10108"/>
        <dbReference type="ChEBI" id="CHEBI:65314"/>
        <dbReference type="ChEBI" id="CHEBI:65315"/>
        <dbReference type="EC" id="5.4.99.28"/>
    </reaction>
</comment>
<dbReference type="InterPro" id="IPR006224">
    <property type="entry name" value="PsdUridine_synth_RluA-like_CS"/>
</dbReference>
<dbReference type="FunFam" id="3.40.140.10:FF:000061">
    <property type="entry name" value="DRAP deaminase"/>
    <property type="match status" value="1"/>
</dbReference>
<dbReference type="PROSITE" id="PS01129">
    <property type="entry name" value="PSI_RLU"/>
    <property type="match status" value="1"/>
</dbReference>
<dbReference type="SUPFAM" id="SSF55120">
    <property type="entry name" value="Pseudouridine synthase"/>
    <property type="match status" value="1"/>
</dbReference>
<accession>A0A060SZ03</accession>
<dbReference type="InterPro" id="IPR006225">
    <property type="entry name" value="PsdUridine_synth_RluC/D"/>
</dbReference>
<dbReference type="Pfam" id="PF18785">
    <property type="entry name" value="Inv-AAD"/>
    <property type="match status" value="1"/>
</dbReference>
<dbReference type="InterPro" id="IPR002125">
    <property type="entry name" value="CMP_dCMP_dom"/>
</dbReference>
<feature type="domain" description="CMP/dCMP-type deaminase" evidence="7">
    <location>
        <begin position="431"/>
        <end position="546"/>
    </location>
</feature>
<keyword evidence="1" id="KW-0413">Isomerase</keyword>
<evidence type="ECO:0000313" key="8">
    <source>
        <dbReference type="EMBL" id="CDP33714.1"/>
    </source>
</evidence>
<reference evidence="8" key="1">
    <citation type="submission" date="2014-02" db="EMBL/GenBank/DDBJ databases">
        <authorList>
            <person name="Genoscope - CEA"/>
        </authorList>
    </citation>
    <scope>NUCLEOTIDE SEQUENCE</scope>
    <source>
        <strain evidence="8">LS3</strain>
    </source>
</reference>
<feature type="compositionally biased region" description="Low complexity" evidence="6">
    <location>
        <begin position="1"/>
        <end position="21"/>
    </location>
</feature>
<dbReference type="GO" id="GO:0000455">
    <property type="term" value="P:enzyme-directed rRNA pseudouridine synthesis"/>
    <property type="evidence" value="ECO:0007669"/>
    <property type="project" value="TreeGrafter"/>
</dbReference>
<dbReference type="InterPro" id="IPR006145">
    <property type="entry name" value="PsdUridine_synth_RsuA/RluA"/>
</dbReference>
<dbReference type="Gene3D" id="3.40.140.10">
    <property type="entry name" value="Cytidine Deaminase, domain 2"/>
    <property type="match status" value="1"/>
</dbReference>
<dbReference type="EMBL" id="HG937691">
    <property type="protein sequence ID" value="CDP33714.1"/>
    <property type="molecule type" value="Genomic_DNA"/>
</dbReference>
<keyword evidence="5" id="KW-0694">RNA-binding</keyword>
<name>A0A060SZ03_BLAAD</name>
<dbReference type="InterPro" id="IPR020103">
    <property type="entry name" value="PsdUridine_synth_cat_dom_sf"/>
</dbReference>
<evidence type="ECO:0000259" key="7">
    <source>
        <dbReference type="PROSITE" id="PS51747"/>
    </source>
</evidence>
<dbReference type="PROSITE" id="PS50889">
    <property type="entry name" value="S4"/>
    <property type="match status" value="1"/>
</dbReference>
<evidence type="ECO:0000256" key="5">
    <source>
        <dbReference type="PROSITE-ProRule" id="PRU00182"/>
    </source>
</evidence>
<evidence type="ECO:0000256" key="3">
    <source>
        <dbReference type="ARBA" id="ARBA00038944"/>
    </source>
</evidence>
<evidence type="ECO:0000256" key="4">
    <source>
        <dbReference type="PIRSR" id="PIRSR606225-1"/>
    </source>
</evidence>
<feature type="region of interest" description="Disordered" evidence="6">
    <location>
        <begin position="1"/>
        <end position="22"/>
    </location>
</feature>